<evidence type="ECO:0000313" key="6">
    <source>
        <dbReference type="Proteomes" id="UP000887565"/>
    </source>
</evidence>
<dbReference type="PROSITE" id="PS01200">
    <property type="entry name" value="TUB_1"/>
    <property type="match status" value="1"/>
</dbReference>
<evidence type="ECO:0000256" key="4">
    <source>
        <dbReference type="RuleBase" id="RU361125"/>
    </source>
</evidence>
<dbReference type="Proteomes" id="UP000887565">
    <property type="component" value="Unplaced"/>
</dbReference>
<evidence type="ECO:0000259" key="5">
    <source>
        <dbReference type="Pfam" id="PF01167"/>
    </source>
</evidence>
<dbReference type="Pfam" id="PF01167">
    <property type="entry name" value="Tub"/>
    <property type="match status" value="1"/>
</dbReference>
<dbReference type="SUPFAM" id="SSF54518">
    <property type="entry name" value="Tubby C-terminal domain-like"/>
    <property type="match status" value="1"/>
</dbReference>
<evidence type="ECO:0000313" key="7">
    <source>
        <dbReference type="WBParaSite" id="nRc.2.0.1.t18779-RA"/>
    </source>
</evidence>
<protein>
    <recommendedName>
        <fullName evidence="4">Tubby-like protein</fullName>
    </recommendedName>
</protein>
<dbReference type="WBParaSite" id="nRc.2.0.1.t18779-RA">
    <property type="protein sequence ID" value="nRc.2.0.1.t18779-RA"/>
    <property type="gene ID" value="nRc.2.0.1.g18779"/>
</dbReference>
<comment type="similarity">
    <text evidence="2 4">Belongs to the TUB family.</text>
</comment>
<evidence type="ECO:0000256" key="3">
    <source>
        <dbReference type="ARBA" id="ARBA00022490"/>
    </source>
</evidence>
<feature type="domain" description="Tubby C-terminal" evidence="5">
    <location>
        <begin position="83"/>
        <end position="211"/>
    </location>
</feature>
<accession>A0A915IXF4</accession>
<keyword evidence="6" id="KW-1185">Reference proteome</keyword>
<dbReference type="GO" id="GO:0005737">
    <property type="term" value="C:cytoplasm"/>
    <property type="evidence" value="ECO:0007669"/>
    <property type="project" value="UniProtKB-SubCell"/>
</dbReference>
<keyword evidence="3" id="KW-0963">Cytoplasm</keyword>
<dbReference type="AlphaFoldDB" id="A0A915IXF4"/>
<dbReference type="PANTHER" id="PTHR16517:SF7">
    <property type="entry name" value="PROTEIN KING TUBBY"/>
    <property type="match status" value="1"/>
</dbReference>
<evidence type="ECO:0000256" key="2">
    <source>
        <dbReference type="ARBA" id="ARBA00007129"/>
    </source>
</evidence>
<dbReference type="InterPro" id="IPR025659">
    <property type="entry name" value="Tubby-like_C"/>
</dbReference>
<organism evidence="6 7">
    <name type="scientific">Romanomermis culicivorax</name>
    <name type="common">Nematode worm</name>
    <dbReference type="NCBI Taxonomy" id="13658"/>
    <lineage>
        <taxon>Eukaryota</taxon>
        <taxon>Metazoa</taxon>
        <taxon>Ecdysozoa</taxon>
        <taxon>Nematoda</taxon>
        <taxon>Enoplea</taxon>
        <taxon>Dorylaimia</taxon>
        <taxon>Mermithida</taxon>
        <taxon>Mermithoidea</taxon>
        <taxon>Mermithidae</taxon>
        <taxon>Romanomermis</taxon>
    </lineage>
</organism>
<evidence type="ECO:0000256" key="1">
    <source>
        <dbReference type="ARBA" id="ARBA00004496"/>
    </source>
</evidence>
<reference evidence="7" key="1">
    <citation type="submission" date="2022-11" db="UniProtKB">
        <authorList>
            <consortium name="WormBaseParasite"/>
        </authorList>
    </citation>
    <scope>IDENTIFICATION</scope>
</reference>
<dbReference type="GO" id="GO:0061512">
    <property type="term" value="P:protein localization to cilium"/>
    <property type="evidence" value="ECO:0007669"/>
    <property type="project" value="TreeGrafter"/>
</dbReference>
<dbReference type="InterPro" id="IPR000007">
    <property type="entry name" value="Tubby_C"/>
</dbReference>
<dbReference type="PROSITE" id="PS01201">
    <property type="entry name" value="TUB_2"/>
    <property type="match status" value="1"/>
</dbReference>
<comment type="subcellular location">
    <subcellularLocation>
        <location evidence="1">Cytoplasm</location>
    </subcellularLocation>
</comment>
<dbReference type="GO" id="GO:0005929">
    <property type="term" value="C:cilium"/>
    <property type="evidence" value="ECO:0007669"/>
    <property type="project" value="TreeGrafter"/>
</dbReference>
<dbReference type="Gene3D" id="3.20.90.10">
    <property type="entry name" value="Tubby Protein, Chain A"/>
    <property type="match status" value="1"/>
</dbReference>
<dbReference type="InterPro" id="IPR018066">
    <property type="entry name" value="Tubby_C_CS"/>
</dbReference>
<dbReference type="PANTHER" id="PTHR16517">
    <property type="entry name" value="TUBBY-RELATED"/>
    <property type="match status" value="1"/>
</dbReference>
<name>A0A915IXF4_ROMCU</name>
<proteinExistence type="inferred from homology"/>
<sequence length="217" mass="23856">MLCEQSFLFVTGAIPNRPSQQQWNSCDHGFDSSMDALPVSANPATSAGPASSGAADLLLLDTPVDMPPSYSSALNNTNMRQSVTMSTIPSTDQKANGSEDTNLLGFKGPRKMTILLPSILDPKTYKRAELKPITERDSIIEKWKSHTQSYVLNFQGRVTQASVKNFQIVHETDPDFIVMQFGRVNDEIFTMDFTYPMCALQAFGIALSSFDGKLACE</sequence>